<accession>Q01XK1</accession>
<reference evidence="4" key="1">
    <citation type="submission" date="2006-10" db="EMBL/GenBank/DDBJ databases">
        <title>Complete sequence of Solibacter usitatus Ellin6076.</title>
        <authorList>
            <consortium name="US DOE Joint Genome Institute"/>
            <person name="Copeland A."/>
            <person name="Lucas S."/>
            <person name="Lapidus A."/>
            <person name="Barry K."/>
            <person name="Detter J.C."/>
            <person name="Glavina del Rio T."/>
            <person name="Hammon N."/>
            <person name="Israni S."/>
            <person name="Dalin E."/>
            <person name="Tice H."/>
            <person name="Pitluck S."/>
            <person name="Thompson L.S."/>
            <person name="Brettin T."/>
            <person name="Bruce D."/>
            <person name="Han C."/>
            <person name="Tapia R."/>
            <person name="Gilna P."/>
            <person name="Schmutz J."/>
            <person name="Larimer F."/>
            <person name="Land M."/>
            <person name="Hauser L."/>
            <person name="Kyrpides N."/>
            <person name="Mikhailova N."/>
            <person name="Janssen P.H."/>
            <person name="Kuske C.R."/>
            <person name="Richardson P."/>
        </authorList>
    </citation>
    <scope>NUCLEOTIDE SEQUENCE</scope>
    <source>
        <strain evidence="4">Ellin6076</strain>
    </source>
</reference>
<keyword evidence="1" id="KW-0328">Glycosyltransferase</keyword>
<evidence type="ECO:0000313" key="4">
    <source>
        <dbReference type="EMBL" id="ABJ85614.1"/>
    </source>
</evidence>
<gene>
    <name evidence="4" type="ordered locus">Acid_4655</name>
</gene>
<dbReference type="Pfam" id="PF00534">
    <property type="entry name" value="Glycos_transf_1"/>
    <property type="match status" value="1"/>
</dbReference>
<dbReference type="InterPro" id="IPR001296">
    <property type="entry name" value="Glyco_trans_1"/>
</dbReference>
<dbReference type="EMBL" id="CP000473">
    <property type="protein sequence ID" value="ABJ85614.1"/>
    <property type="molecule type" value="Genomic_DNA"/>
</dbReference>
<dbReference type="GO" id="GO:0016757">
    <property type="term" value="F:glycosyltransferase activity"/>
    <property type="evidence" value="ECO:0007669"/>
    <property type="project" value="UniProtKB-KW"/>
</dbReference>
<evidence type="ECO:0000259" key="3">
    <source>
        <dbReference type="Pfam" id="PF00534"/>
    </source>
</evidence>
<sequence length="403" mass="45481">MRHGRSPLRLAIIANEQTPYRLHLHRRICREMPETELWSIFTNEVASSPWQYQDDPEIRSVLFGDISPGLPSRTIGEAFRQWTKGSRIVGWLASHRIGAIILYGYNDLVRLRIVRWAAAQKVPCFLFGDSNIHCDKAIGIKAAVKRWYIPWILGQTTGVFHCGTLGREYFRRYGVAAAKLYTFPYEPDYTLFERSELDRCSATRRRHGLSADRRYLLFSGRMIAAKRPDLLVKAFEAIAAVRTDWDLVMVGDGPLRPELENCLDHSFRKRIHWLGFIADVAELADLYAICDVFVLPSDFEPWGVVLTEAATRLALVASSVVGAAADVIEDGVNGRIFPQGNRDGLREALLDVTELSRIESLKAASPGVLSRWRRSADPVLNLRLALQNARLLPVTDSKSVHGN</sequence>
<feature type="domain" description="Glycosyl transferase family 1" evidence="3">
    <location>
        <begin position="203"/>
        <end position="355"/>
    </location>
</feature>
<dbReference type="AlphaFoldDB" id="Q01XK1"/>
<dbReference type="InParanoid" id="Q01XK1"/>
<dbReference type="SUPFAM" id="SSF53756">
    <property type="entry name" value="UDP-Glycosyltransferase/glycogen phosphorylase"/>
    <property type="match status" value="1"/>
</dbReference>
<dbReference type="PANTHER" id="PTHR12526:SF510">
    <property type="entry name" value="D-INOSITOL 3-PHOSPHATE GLYCOSYLTRANSFERASE"/>
    <property type="match status" value="1"/>
</dbReference>
<keyword evidence="2 4" id="KW-0808">Transferase</keyword>
<protein>
    <submittedName>
        <fullName evidence="4">Glycosyl transferase, group 1</fullName>
    </submittedName>
</protein>
<name>Q01XK1_SOLUE</name>
<evidence type="ECO:0000256" key="2">
    <source>
        <dbReference type="ARBA" id="ARBA00022679"/>
    </source>
</evidence>
<evidence type="ECO:0000256" key="1">
    <source>
        <dbReference type="ARBA" id="ARBA00022676"/>
    </source>
</evidence>
<dbReference type="PANTHER" id="PTHR12526">
    <property type="entry name" value="GLYCOSYLTRANSFERASE"/>
    <property type="match status" value="1"/>
</dbReference>
<proteinExistence type="predicted"/>
<organism evidence="4">
    <name type="scientific">Solibacter usitatus (strain Ellin6076)</name>
    <dbReference type="NCBI Taxonomy" id="234267"/>
    <lineage>
        <taxon>Bacteria</taxon>
        <taxon>Pseudomonadati</taxon>
        <taxon>Acidobacteriota</taxon>
        <taxon>Terriglobia</taxon>
        <taxon>Bryobacterales</taxon>
        <taxon>Solibacteraceae</taxon>
        <taxon>Candidatus Solibacter</taxon>
    </lineage>
</organism>
<dbReference type="STRING" id="234267.Acid_4655"/>
<dbReference type="eggNOG" id="COG0438">
    <property type="taxonomic scope" value="Bacteria"/>
</dbReference>
<dbReference type="Gene3D" id="3.40.50.2000">
    <property type="entry name" value="Glycogen Phosphorylase B"/>
    <property type="match status" value="2"/>
</dbReference>
<dbReference type="HOGENOM" id="CLU_683153_0_0_0"/>
<dbReference type="KEGG" id="sus:Acid_4655"/>
<dbReference type="CDD" id="cd03801">
    <property type="entry name" value="GT4_PimA-like"/>
    <property type="match status" value="1"/>
</dbReference>
<dbReference type="CAZy" id="GT4">
    <property type="family name" value="Glycosyltransferase Family 4"/>
</dbReference>